<dbReference type="EMBL" id="JANUGQ010000018">
    <property type="protein sequence ID" value="MCS0638055.1"/>
    <property type="molecule type" value="Genomic_DNA"/>
</dbReference>
<evidence type="ECO:0000313" key="3">
    <source>
        <dbReference type="EMBL" id="MCS0638055.1"/>
    </source>
</evidence>
<feature type="transmembrane region" description="Helical" evidence="2">
    <location>
        <begin position="125"/>
        <end position="142"/>
    </location>
</feature>
<feature type="compositionally biased region" description="Basic residues" evidence="1">
    <location>
        <begin position="106"/>
        <end position="121"/>
    </location>
</feature>
<gene>
    <name evidence="3" type="ORF">NX801_20820</name>
</gene>
<feature type="region of interest" description="Disordered" evidence="1">
    <location>
        <begin position="1"/>
        <end position="121"/>
    </location>
</feature>
<dbReference type="RefSeq" id="WP_258789316.1">
    <property type="nucleotide sequence ID" value="NZ_JANUGQ010000018.1"/>
</dbReference>
<feature type="compositionally biased region" description="Low complexity" evidence="1">
    <location>
        <begin position="20"/>
        <end position="31"/>
    </location>
</feature>
<evidence type="ECO:0000256" key="2">
    <source>
        <dbReference type="SAM" id="Phobius"/>
    </source>
</evidence>
<reference evidence="3" key="1">
    <citation type="submission" date="2022-08" db="EMBL/GenBank/DDBJ databases">
        <authorList>
            <person name="Somphong A."/>
            <person name="Phongsopitanun W."/>
        </authorList>
    </citation>
    <scope>NUCLEOTIDE SEQUENCE</scope>
    <source>
        <strain evidence="3">LP05-1</strain>
    </source>
</reference>
<evidence type="ECO:0000256" key="1">
    <source>
        <dbReference type="SAM" id="MobiDB-lite"/>
    </source>
</evidence>
<keyword evidence="2" id="KW-0812">Transmembrane</keyword>
<comment type="caution">
    <text evidence="3">The sequence shown here is derived from an EMBL/GenBank/DDBJ whole genome shotgun (WGS) entry which is preliminary data.</text>
</comment>
<accession>A0ABT2CL67</accession>
<keyword evidence="4" id="KW-1185">Reference proteome</keyword>
<keyword evidence="2" id="KW-1133">Transmembrane helix</keyword>
<dbReference type="InterPro" id="IPR021373">
    <property type="entry name" value="DUF2993"/>
</dbReference>
<dbReference type="Pfam" id="PF11209">
    <property type="entry name" value="LmeA"/>
    <property type="match status" value="1"/>
</dbReference>
<protein>
    <submittedName>
        <fullName evidence="3">DUF2993 domain-containing protein</fullName>
    </submittedName>
</protein>
<keyword evidence="2" id="KW-0472">Membrane</keyword>
<proteinExistence type="predicted"/>
<dbReference type="Proteomes" id="UP001431313">
    <property type="component" value="Unassembled WGS sequence"/>
</dbReference>
<feature type="compositionally biased region" description="Basic and acidic residues" evidence="1">
    <location>
        <begin position="80"/>
        <end position="90"/>
    </location>
</feature>
<evidence type="ECO:0000313" key="4">
    <source>
        <dbReference type="Proteomes" id="UP001431313"/>
    </source>
</evidence>
<organism evidence="3 4">
    <name type="scientific">Streptomyces pyxinae</name>
    <dbReference type="NCBI Taxonomy" id="2970734"/>
    <lineage>
        <taxon>Bacteria</taxon>
        <taxon>Bacillati</taxon>
        <taxon>Actinomycetota</taxon>
        <taxon>Actinomycetes</taxon>
        <taxon>Kitasatosporales</taxon>
        <taxon>Streptomycetaceae</taxon>
        <taxon>Streptomyces</taxon>
    </lineage>
</organism>
<sequence>MRSPHRIGTRPDREPPRPAAPSGPGRRTAPAPDRRIAPDRPTTPAPRATPAPASGEGRPRYRNPYDELGALADDPYPCDDLLKEAPDEGGTRPIPVVDEPWEPPNHRRGGRRQRRRRRRLPGSRAAKAVVALLVLAAFLGLGDRWAVLYAEHRAAGALKDQLRLTAAPEVSIGGFPFLTQLARRRLDDVTVTVPDVGASRVTLAQVTARARDVRIDGQGLTGFTGLRVADLHGRVLLSFADMNRELGASQVTFSRLGNDRVLARGTLPVAGQDLRVRADASIRRLGTTGIATEIGGMRLDIGDLATYRPGTRPSEGLHLTPASIDRITAEAAKARQLLAVPAIVERVGVPQSAVKRALRDDTELSRMTGSPRFVHRLMGMNLVDVATAHPELLSVLGIDPALLQGLSRLTRPELADRLSLAFRLPGLPGGASGSVRLRDVSVRPDGIRVDLTGQGLAFGER</sequence>
<name>A0ABT2CL67_9ACTN</name>